<dbReference type="SUPFAM" id="SSF52279">
    <property type="entry name" value="Beta-D-glucan exohydrolase, C-terminal domain"/>
    <property type="match status" value="1"/>
</dbReference>
<dbReference type="Gene3D" id="2.60.40.10">
    <property type="entry name" value="Immunoglobulins"/>
    <property type="match status" value="1"/>
</dbReference>
<feature type="region of interest" description="Disordered" evidence="3">
    <location>
        <begin position="32"/>
        <end position="51"/>
    </location>
</feature>
<dbReference type="Proteomes" id="UP000199150">
    <property type="component" value="Unassembled WGS sequence"/>
</dbReference>
<evidence type="ECO:0000259" key="5">
    <source>
        <dbReference type="SMART" id="SM01217"/>
    </source>
</evidence>
<sequence>MTSQIKARFGLRLLATTALIGAFALTTAAHAQTTNAPPPAPTVRTDVPADRPWMDTSLSAEARAELILKEMTLAEKLQLTFGYFSTDAKWSITPIKNYVFPKEGLPYSAGFVPGIERLGIPNQWQTDAGVGVATQTVPEAARTADLPRGRTALPSGINTAATWNPEVAEAGGAMIGNEAFLSGFNVQLAGGMNLMREPRNGRNFEYGGEDPLLAGIITGHEIKGIQSNHVISTLKHYAFNDQETNRNQMDHQIEDKAARESDLLGFQIAYETGNPGSVMCSYNRVNGHYACENDWLLNQVLKTDWGFKGYVMSDWGATHSTTQAANAGLDQQSGWAFDRSPYFHGALREAVNNGYVSQERANDMAKRILWAMFEVGLFDTPVKGDQATTIDFEKNGKVSQTDSEEGMVLLKNTPGLLPLSKTAKSILIVGAHADVGVLSGGGSSQVYPKGGSPVADEYGKGFPGPKTWYPSSPMKGIQARTTAAVTYVDGKDVKAAAAAAKKADVVIVFGEQWTGEGFDVPDLNLPNNQDALISAVAKANKKTVVVLETGGPVVMPWLSKVGAVIEAWYPGSNGGEAIARVLTGEVNPSGHLPATFPASLDQLPRPVLEGDPKLDSDSHPMSNYNIEGAAVGYKWFDKKGYKPLFPFGHGLSYTTFALSDLTAAAEGKGVKASFSVKNTGGVAGKEVAQIYVSGTGWEAPKRLGAFQKVEVAPGESQSVSVTVDPRLLATYDSASKTWNIAAGDYKVMLATSADDIVQTVTVHLDAQTLDVRGK</sequence>
<dbReference type="PANTHER" id="PTHR42715">
    <property type="entry name" value="BETA-GLUCOSIDASE"/>
    <property type="match status" value="1"/>
</dbReference>
<keyword evidence="7" id="KW-1185">Reference proteome</keyword>
<dbReference type="Gene3D" id="3.20.20.300">
    <property type="entry name" value="Glycoside hydrolase, family 3, N-terminal domain"/>
    <property type="match status" value="1"/>
</dbReference>
<dbReference type="PANTHER" id="PTHR42715:SF10">
    <property type="entry name" value="BETA-GLUCOSIDASE"/>
    <property type="match status" value="1"/>
</dbReference>
<dbReference type="Pfam" id="PF00933">
    <property type="entry name" value="Glyco_hydro_3"/>
    <property type="match status" value="1"/>
</dbReference>
<protein>
    <submittedName>
        <fullName evidence="6">Beta-glucosidase</fullName>
    </submittedName>
</protein>
<dbReference type="InterPro" id="IPR017853">
    <property type="entry name" value="GH"/>
</dbReference>
<evidence type="ECO:0000256" key="2">
    <source>
        <dbReference type="ARBA" id="ARBA00022801"/>
    </source>
</evidence>
<dbReference type="InterPro" id="IPR001764">
    <property type="entry name" value="Glyco_hydro_3_N"/>
</dbReference>
<dbReference type="OrthoDB" id="9781691at2"/>
<proteinExistence type="inferred from homology"/>
<dbReference type="Pfam" id="PF01915">
    <property type="entry name" value="Glyco_hydro_3_C"/>
    <property type="match status" value="1"/>
</dbReference>
<comment type="similarity">
    <text evidence="1">Belongs to the glycosyl hydrolase 3 family.</text>
</comment>
<dbReference type="InterPro" id="IPR036962">
    <property type="entry name" value="Glyco_hydro_3_N_sf"/>
</dbReference>
<dbReference type="GO" id="GO:0004553">
    <property type="term" value="F:hydrolase activity, hydrolyzing O-glycosyl compounds"/>
    <property type="evidence" value="ECO:0007669"/>
    <property type="project" value="InterPro"/>
</dbReference>
<evidence type="ECO:0000313" key="7">
    <source>
        <dbReference type="Proteomes" id="UP000199150"/>
    </source>
</evidence>
<keyword evidence="4" id="KW-0732">Signal</keyword>
<dbReference type="InterPro" id="IPR026891">
    <property type="entry name" value="Fn3-like"/>
</dbReference>
<dbReference type="InterPro" id="IPR013783">
    <property type="entry name" value="Ig-like_fold"/>
</dbReference>
<feature type="domain" description="Fibronectin type III-like" evidence="5">
    <location>
        <begin position="686"/>
        <end position="753"/>
    </location>
</feature>
<evidence type="ECO:0000256" key="4">
    <source>
        <dbReference type="SAM" id="SignalP"/>
    </source>
</evidence>
<dbReference type="RefSeq" id="WP_090645593.1">
    <property type="nucleotide sequence ID" value="NZ_CBCRYE010000001.1"/>
</dbReference>
<name>A0A1G4QSF8_9CAUL</name>
<dbReference type="SUPFAM" id="SSF51445">
    <property type="entry name" value="(Trans)glycosidases"/>
    <property type="match status" value="1"/>
</dbReference>
<dbReference type="Gene3D" id="3.40.50.1700">
    <property type="entry name" value="Glycoside hydrolase family 3 C-terminal domain"/>
    <property type="match status" value="1"/>
</dbReference>
<organism evidence="6 7">
    <name type="scientific">Asticcacaulis taihuensis</name>
    <dbReference type="NCBI Taxonomy" id="260084"/>
    <lineage>
        <taxon>Bacteria</taxon>
        <taxon>Pseudomonadati</taxon>
        <taxon>Pseudomonadota</taxon>
        <taxon>Alphaproteobacteria</taxon>
        <taxon>Caulobacterales</taxon>
        <taxon>Caulobacteraceae</taxon>
        <taxon>Asticcacaulis</taxon>
    </lineage>
</organism>
<dbReference type="SMART" id="SM01217">
    <property type="entry name" value="Fn3_like"/>
    <property type="match status" value="1"/>
</dbReference>
<keyword evidence="2" id="KW-0378">Hydrolase</keyword>
<dbReference type="Pfam" id="PF14310">
    <property type="entry name" value="Fn3-like"/>
    <property type="match status" value="1"/>
</dbReference>
<accession>A0A1G4QSF8</accession>
<evidence type="ECO:0000256" key="1">
    <source>
        <dbReference type="ARBA" id="ARBA00005336"/>
    </source>
</evidence>
<feature type="chain" id="PRO_5011665933" evidence="4">
    <location>
        <begin position="32"/>
        <end position="774"/>
    </location>
</feature>
<dbReference type="AlphaFoldDB" id="A0A1G4QSF8"/>
<dbReference type="PRINTS" id="PR00133">
    <property type="entry name" value="GLHYDRLASE3"/>
</dbReference>
<gene>
    <name evidence="6" type="ORF">SAMN02927928_1491</name>
</gene>
<dbReference type="InterPro" id="IPR050288">
    <property type="entry name" value="Cellulose_deg_GH3"/>
</dbReference>
<dbReference type="EMBL" id="FMTS01000001">
    <property type="protein sequence ID" value="SCW47584.1"/>
    <property type="molecule type" value="Genomic_DNA"/>
</dbReference>
<dbReference type="InterPro" id="IPR002772">
    <property type="entry name" value="Glyco_hydro_3_C"/>
</dbReference>
<reference evidence="7" key="1">
    <citation type="submission" date="2016-10" db="EMBL/GenBank/DDBJ databases">
        <authorList>
            <person name="Varghese N."/>
            <person name="Submissions S."/>
        </authorList>
    </citation>
    <scope>NUCLEOTIDE SEQUENCE [LARGE SCALE GENOMIC DNA]</scope>
    <source>
        <strain evidence="7">CGMCC 1.3431</strain>
    </source>
</reference>
<dbReference type="InterPro" id="IPR036881">
    <property type="entry name" value="Glyco_hydro_3_C_sf"/>
</dbReference>
<evidence type="ECO:0000313" key="6">
    <source>
        <dbReference type="EMBL" id="SCW47584.1"/>
    </source>
</evidence>
<evidence type="ECO:0000256" key="3">
    <source>
        <dbReference type="SAM" id="MobiDB-lite"/>
    </source>
</evidence>
<dbReference type="STRING" id="260084.SAMN02927928_1491"/>
<feature type="signal peptide" evidence="4">
    <location>
        <begin position="1"/>
        <end position="31"/>
    </location>
</feature>
<dbReference type="GO" id="GO:0005975">
    <property type="term" value="P:carbohydrate metabolic process"/>
    <property type="evidence" value="ECO:0007669"/>
    <property type="project" value="InterPro"/>
</dbReference>